<dbReference type="EMBL" id="JAUSTW010000019">
    <property type="protein sequence ID" value="MDQ0202215.1"/>
    <property type="molecule type" value="Genomic_DNA"/>
</dbReference>
<reference evidence="1 2" key="1">
    <citation type="submission" date="2023-07" db="EMBL/GenBank/DDBJ databases">
        <title>Genomic Encyclopedia of Type Strains, Phase IV (KMG-IV): sequencing the most valuable type-strain genomes for metagenomic binning, comparative biology and taxonomic classification.</title>
        <authorList>
            <person name="Goeker M."/>
        </authorList>
    </citation>
    <scope>NUCLEOTIDE SEQUENCE [LARGE SCALE GENOMIC DNA]</scope>
    <source>
        <strain evidence="1 2">DSM 27594</strain>
    </source>
</reference>
<organism evidence="1 2">
    <name type="scientific">Neobacillus ginsengisoli</name>
    <dbReference type="NCBI Taxonomy" id="904295"/>
    <lineage>
        <taxon>Bacteria</taxon>
        <taxon>Bacillati</taxon>
        <taxon>Bacillota</taxon>
        <taxon>Bacilli</taxon>
        <taxon>Bacillales</taxon>
        <taxon>Bacillaceae</taxon>
        <taxon>Neobacillus</taxon>
    </lineage>
</organism>
<dbReference type="Proteomes" id="UP001224122">
    <property type="component" value="Unassembled WGS sequence"/>
</dbReference>
<comment type="caution">
    <text evidence="1">The sequence shown here is derived from an EMBL/GenBank/DDBJ whole genome shotgun (WGS) entry which is preliminary data.</text>
</comment>
<evidence type="ECO:0000313" key="2">
    <source>
        <dbReference type="Proteomes" id="UP001224122"/>
    </source>
</evidence>
<keyword evidence="2" id="KW-1185">Reference proteome</keyword>
<sequence length="63" mass="7002">MGRFKPEVIDHKQALLELIAGVAESKNATSAQVVLAWELAQKPFIIPRPGTTKLHFGRKFGRC</sequence>
<name>A0ABT9Y3X5_9BACI</name>
<evidence type="ECO:0000313" key="1">
    <source>
        <dbReference type="EMBL" id="MDQ0202215.1"/>
    </source>
</evidence>
<proteinExistence type="predicted"/>
<dbReference type="RefSeq" id="WP_307414209.1">
    <property type="nucleotide sequence ID" value="NZ_JAUSTW010000019.1"/>
</dbReference>
<dbReference type="Gene3D" id="3.20.20.100">
    <property type="entry name" value="NADP-dependent oxidoreductase domain"/>
    <property type="match status" value="1"/>
</dbReference>
<dbReference type="SUPFAM" id="SSF51430">
    <property type="entry name" value="NAD(P)-linked oxidoreductase"/>
    <property type="match status" value="1"/>
</dbReference>
<protein>
    <submittedName>
        <fullName evidence="1">Aryl-alcohol dehydrogenase-like predicted oxidoreductase</fullName>
    </submittedName>
</protein>
<gene>
    <name evidence="1" type="ORF">J2S10_005449</name>
</gene>
<dbReference type="InterPro" id="IPR036812">
    <property type="entry name" value="NAD(P)_OxRdtase_dom_sf"/>
</dbReference>
<accession>A0ABT9Y3X5</accession>